<dbReference type="Gene3D" id="3.40.50.1820">
    <property type="entry name" value="alpha/beta hydrolase"/>
    <property type="match status" value="1"/>
</dbReference>
<accession>A0A845AZT7</accession>
<dbReference type="InterPro" id="IPR029058">
    <property type="entry name" value="AB_hydrolase_fold"/>
</dbReference>
<name>A0A845AZT7_9SPHN</name>
<dbReference type="EMBL" id="WTYL01000001">
    <property type="protein sequence ID" value="MXP43478.1"/>
    <property type="molecule type" value="Genomic_DNA"/>
</dbReference>
<organism evidence="2 3">
    <name type="scientific">Allopontixanthobacter sediminis</name>
    <dbReference type="NCBI Taxonomy" id="1689985"/>
    <lineage>
        <taxon>Bacteria</taxon>
        <taxon>Pseudomonadati</taxon>
        <taxon>Pseudomonadota</taxon>
        <taxon>Alphaproteobacteria</taxon>
        <taxon>Sphingomonadales</taxon>
        <taxon>Erythrobacteraceae</taxon>
        <taxon>Allopontixanthobacter</taxon>
    </lineage>
</organism>
<dbReference type="Pfam" id="PF12697">
    <property type="entry name" value="Abhydrolase_6"/>
    <property type="match status" value="1"/>
</dbReference>
<dbReference type="SUPFAM" id="SSF53474">
    <property type="entry name" value="alpha/beta-Hydrolases"/>
    <property type="match status" value="1"/>
</dbReference>
<proteinExistence type="predicted"/>
<comment type="caution">
    <text evidence="2">The sequence shown here is derived from an EMBL/GenBank/DDBJ whole genome shotgun (WGS) entry which is preliminary data.</text>
</comment>
<keyword evidence="3" id="KW-1185">Reference proteome</keyword>
<dbReference type="InterPro" id="IPR000073">
    <property type="entry name" value="AB_hydrolase_1"/>
</dbReference>
<dbReference type="OrthoDB" id="249225at2"/>
<dbReference type="GO" id="GO:0016787">
    <property type="term" value="F:hydrolase activity"/>
    <property type="evidence" value="ECO:0007669"/>
    <property type="project" value="UniProtKB-KW"/>
</dbReference>
<dbReference type="InterPro" id="IPR017531">
    <property type="entry name" value="Hydrolase-1_PEP"/>
</dbReference>
<dbReference type="RefSeq" id="WP_160755077.1">
    <property type="nucleotide sequence ID" value="NZ_WTYL01000001.1"/>
</dbReference>
<reference evidence="2 3" key="1">
    <citation type="submission" date="2019-12" db="EMBL/GenBank/DDBJ databases">
        <title>Genomic-based taxomic classification of the family Erythrobacteraceae.</title>
        <authorList>
            <person name="Xu L."/>
        </authorList>
    </citation>
    <scope>NUCLEOTIDE SEQUENCE [LARGE SCALE GENOMIC DNA]</scope>
    <source>
        <strain evidence="2 3">KCTC 42453</strain>
    </source>
</reference>
<protein>
    <submittedName>
        <fullName evidence="2">Hydrolase 1, exosortase A system-associated</fullName>
    </submittedName>
</protein>
<dbReference type="AlphaFoldDB" id="A0A845AZT7"/>
<evidence type="ECO:0000313" key="2">
    <source>
        <dbReference type="EMBL" id="MXP43478.1"/>
    </source>
</evidence>
<evidence type="ECO:0000259" key="1">
    <source>
        <dbReference type="Pfam" id="PF12697"/>
    </source>
</evidence>
<dbReference type="Proteomes" id="UP000431922">
    <property type="component" value="Unassembled WGS sequence"/>
</dbReference>
<dbReference type="NCBIfam" id="TIGR03100">
    <property type="entry name" value="hydr1_PEP"/>
    <property type="match status" value="1"/>
</dbReference>
<keyword evidence="2" id="KW-0378">Hydrolase</keyword>
<sequence length="259" mass="27182">MTRLHMTFPCGSKALAGTLDTAPSSSGLLIVTGGSEIRSGAFSGQAQLAARLAEAGFPVFRFDRRGVGDSDGEDRGFRASQNDIAAALAAFRAMAPKVDRVVGFGNCDAASALMLGAGTGCDALVLSNPWVIENDSADSTPPPAAIRSRYAEKLRDPKELARLLSGGVNLRKLSRGLLRAVRPAPAPTSLAQGMAAGLSAFEGPVKILLAAKDRTAQVFEAAWDASDSRIEKCENAGHSYAEPHAREWLYQQLLAGLKA</sequence>
<feature type="domain" description="AB hydrolase-1" evidence="1">
    <location>
        <begin position="39"/>
        <end position="247"/>
    </location>
</feature>
<gene>
    <name evidence="2" type="ORF">GRI65_03280</name>
</gene>
<evidence type="ECO:0000313" key="3">
    <source>
        <dbReference type="Proteomes" id="UP000431922"/>
    </source>
</evidence>